<accession>A0A3R7KDU6</accession>
<organism evidence="2 3">
    <name type="scientific">Trypanosoma conorhini</name>
    <dbReference type="NCBI Taxonomy" id="83891"/>
    <lineage>
        <taxon>Eukaryota</taxon>
        <taxon>Discoba</taxon>
        <taxon>Euglenozoa</taxon>
        <taxon>Kinetoplastea</taxon>
        <taxon>Metakinetoplastina</taxon>
        <taxon>Trypanosomatida</taxon>
        <taxon>Trypanosomatidae</taxon>
        <taxon>Trypanosoma</taxon>
    </lineage>
</organism>
<sequence length="128" mass="13504">MPFRCCTPFIATLVRGRVAVVRLLQFSASRSGSRVAFMFCSSAPRRVDCWCPPTHARACFLVVVARAGGGGAAMDAIVATARRCGGGGAARQWRRRGGSSTAATAARRRCGAGHELEEATMGSDAQRN</sequence>
<dbReference type="RefSeq" id="XP_029223853.1">
    <property type="nucleotide sequence ID" value="XM_029376027.1"/>
</dbReference>
<feature type="region of interest" description="Disordered" evidence="1">
    <location>
        <begin position="88"/>
        <end position="109"/>
    </location>
</feature>
<dbReference type="GeneID" id="40322813"/>
<evidence type="ECO:0000313" key="3">
    <source>
        <dbReference type="Proteomes" id="UP000284403"/>
    </source>
</evidence>
<dbReference type="Proteomes" id="UP000284403">
    <property type="component" value="Unassembled WGS sequence"/>
</dbReference>
<proteinExistence type="predicted"/>
<keyword evidence="3" id="KW-1185">Reference proteome</keyword>
<evidence type="ECO:0000256" key="1">
    <source>
        <dbReference type="SAM" id="MobiDB-lite"/>
    </source>
</evidence>
<reference evidence="2 3" key="1">
    <citation type="journal article" date="2018" name="BMC Genomics">
        <title>Genomic comparison of Trypanosoma conorhini and Trypanosoma rangeli to Trypanosoma cruzi strains of high and low virulence.</title>
        <authorList>
            <person name="Bradwell K.R."/>
            <person name="Koparde V.N."/>
            <person name="Matveyev A.V."/>
            <person name="Serrano M.G."/>
            <person name="Alves J.M."/>
            <person name="Parikh H."/>
            <person name="Huang B."/>
            <person name="Lee V."/>
            <person name="Espinosa-Alvarez O."/>
            <person name="Ortiz P.A."/>
            <person name="Costa-Martins A.G."/>
            <person name="Teixeira M.M."/>
            <person name="Buck G.A."/>
        </authorList>
    </citation>
    <scope>NUCLEOTIDE SEQUENCE [LARGE SCALE GENOMIC DNA]</scope>
    <source>
        <strain evidence="2 3">025E</strain>
    </source>
</reference>
<protein>
    <submittedName>
        <fullName evidence="2">Uncharacterized protein</fullName>
    </submittedName>
</protein>
<dbReference type="EMBL" id="MKKU01001026">
    <property type="protein sequence ID" value="RNE98526.1"/>
    <property type="molecule type" value="Genomic_DNA"/>
</dbReference>
<evidence type="ECO:0000313" key="2">
    <source>
        <dbReference type="EMBL" id="RNE98526.1"/>
    </source>
</evidence>
<dbReference type="AlphaFoldDB" id="A0A3R7KDU6"/>
<comment type="caution">
    <text evidence="2">The sequence shown here is derived from an EMBL/GenBank/DDBJ whole genome shotgun (WGS) entry which is preliminary data.</text>
</comment>
<name>A0A3R7KDU6_9TRYP</name>
<gene>
    <name evidence="2" type="ORF">Tco025E_09202</name>
</gene>